<reference evidence="2" key="1">
    <citation type="journal article" date="2019" name="Int. J. Syst. Evol. Microbiol.">
        <title>The Global Catalogue of Microorganisms (GCM) 10K type strain sequencing project: providing services to taxonomists for standard genome sequencing and annotation.</title>
        <authorList>
            <consortium name="The Broad Institute Genomics Platform"/>
            <consortium name="The Broad Institute Genome Sequencing Center for Infectious Disease"/>
            <person name="Wu L."/>
            <person name="Ma J."/>
        </authorList>
    </citation>
    <scope>NUCLEOTIDE SEQUENCE [LARGE SCALE GENOMIC DNA]</scope>
    <source>
        <strain evidence="2">XZYJT-10</strain>
    </source>
</reference>
<dbReference type="RefSeq" id="WP_378968244.1">
    <property type="nucleotide sequence ID" value="NZ_JBHTBJ010000009.1"/>
</dbReference>
<dbReference type="Proteomes" id="UP001596548">
    <property type="component" value="Unassembled WGS sequence"/>
</dbReference>
<protein>
    <submittedName>
        <fullName evidence="1">Uncharacterized protein</fullName>
    </submittedName>
</protein>
<evidence type="ECO:0000313" key="2">
    <source>
        <dbReference type="Proteomes" id="UP001596548"/>
    </source>
</evidence>
<dbReference type="EMBL" id="JBHTBJ010000009">
    <property type="protein sequence ID" value="MFC7275296.1"/>
    <property type="molecule type" value="Genomic_DNA"/>
</dbReference>
<accession>A0ABW2HRR6</accession>
<sequence>MIVDLTDAHWRITPAAVGSSVEVVIEAEGRRFVAMIDESAMPFLERLVETLPRTGPVDLGAESARALGANPFAEEPLDRRPWYRRLIGRRPAFGLSPHRPSGDGTS</sequence>
<name>A0ABW2HRR6_9ACTN</name>
<organism evidence="1 2">
    <name type="scientific">Paractinoplanes rhizophilus</name>
    <dbReference type="NCBI Taxonomy" id="1416877"/>
    <lineage>
        <taxon>Bacteria</taxon>
        <taxon>Bacillati</taxon>
        <taxon>Actinomycetota</taxon>
        <taxon>Actinomycetes</taxon>
        <taxon>Micromonosporales</taxon>
        <taxon>Micromonosporaceae</taxon>
        <taxon>Paractinoplanes</taxon>
    </lineage>
</organism>
<evidence type="ECO:0000313" key="1">
    <source>
        <dbReference type="EMBL" id="MFC7275296.1"/>
    </source>
</evidence>
<comment type="caution">
    <text evidence="1">The sequence shown here is derived from an EMBL/GenBank/DDBJ whole genome shotgun (WGS) entry which is preliminary data.</text>
</comment>
<keyword evidence="2" id="KW-1185">Reference proteome</keyword>
<gene>
    <name evidence="1" type="ORF">ACFQS1_15015</name>
</gene>
<proteinExistence type="predicted"/>